<dbReference type="Pfam" id="PF11013">
    <property type="entry name" value="DUF2851"/>
    <property type="match status" value="1"/>
</dbReference>
<dbReference type="InterPro" id="IPR021272">
    <property type="entry name" value="DUF2851"/>
</dbReference>
<reference evidence="1" key="1">
    <citation type="journal article" date="2014" name="Front. Microbiol.">
        <title>High frequency of phylogenetically diverse reductive dehalogenase-homologous genes in deep subseafloor sedimentary metagenomes.</title>
        <authorList>
            <person name="Kawai M."/>
            <person name="Futagami T."/>
            <person name="Toyoda A."/>
            <person name="Takaki Y."/>
            <person name="Nishi S."/>
            <person name="Hori S."/>
            <person name="Arai W."/>
            <person name="Tsubouchi T."/>
            <person name="Morono Y."/>
            <person name="Uchiyama I."/>
            <person name="Ito T."/>
            <person name="Fujiyama A."/>
            <person name="Inagaki F."/>
            <person name="Takami H."/>
        </authorList>
    </citation>
    <scope>NUCLEOTIDE SEQUENCE</scope>
    <source>
        <strain evidence="1">Expedition CK06-06</strain>
    </source>
</reference>
<feature type="non-terminal residue" evidence="1">
    <location>
        <position position="99"/>
    </location>
</feature>
<sequence length="99" mass="11466">MIKETPASRGYLRLEKGFRVTADSYWASHSDFGLDSKSNNPTLLGRWRAADTAVNVLLPFTLAWSKLNCQPEVERRVVDLYRRYPRLAVNTVERHMVKQ</sequence>
<evidence type="ECO:0000313" key="1">
    <source>
        <dbReference type="EMBL" id="GAI28549.1"/>
    </source>
</evidence>
<protein>
    <submittedName>
        <fullName evidence="1">Uncharacterized protein</fullName>
    </submittedName>
</protein>
<gene>
    <name evidence="1" type="ORF">S06H3_24856</name>
</gene>
<name>X1PCB6_9ZZZZ</name>
<proteinExistence type="predicted"/>
<comment type="caution">
    <text evidence="1">The sequence shown here is derived from an EMBL/GenBank/DDBJ whole genome shotgun (WGS) entry which is preliminary data.</text>
</comment>
<dbReference type="AlphaFoldDB" id="X1PCB6"/>
<dbReference type="EMBL" id="BARV01014022">
    <property type="protein sequence ID" value="GAI28549.1"/>
    <property type="molecule type" value="Genomic_DNA"/>
</dbReference>
<accession>X1PCB6</accession>
<organism evidence="1">
    <name type="scientific">marine sediment metagenome</name>
    <dbReference type="NCBI Taxonomy" id="412755"/>
    <lineage>
        <taxon>unclassified sequences</taxon>
        <taxon>metagenomes</taxon>
        <taxon>ecological metagenomes</taxon>
    </lineage>
</organism>